<proteinExistence type="inferred from homology"/>
<evidence type="ECO:0000256" key="13">
    <source>
        <dbReference type="ARBA" id="ARBA00049515"/>
    </source>
</evidence>
<keyword evidence="4 14" id="KW-0820">tRNA-binding</keyword>
<dbReference type="Proteomes" id="UP000216478">
    <property type="component" value="Unassembled WGS sequence"/>
</dbReference>
<evidence type="ECO:0000256" key="14">
    <source>
        <dbReference type="HAMAP-Rule" id="MF_00184"/>
    </source>
</evidence>
<dbReference type="Pfam" id="PF00587">
    <property type="entry name" value="tRNA-synt_2b"/>
    <property type="match status" value="1"/>
</dbReference>
<dbReference type="InterPro" id="IPR045864">
    <property type="entry name" value="aa-tRNA-synth_II/BPL/LPL"/>
</dbReference>
<feature type="binding site" evidence="14">
    <location>
        <position position="342"/>
    </location>
    <ligand>
        <name>Zn(2+)</name>
        <dbReference type="ChEBI" id="CHEBI:29105"/>
        <note>catalytic</note>
    </ligand>
</feature>
<dbReference type="GO" id="GO:0046872">
    <property type="term" value="F:metal ion binding"/>
    <property type="evidence" value="ECO:0007669"/>
    <property type="project" value="UniProtKB-KW"/>
</dbReference>
<dbReference type="FunFam" id="3.30.930.10:FF:000002">
    <property type="entry name" value="Threonine--tRNA ligase"/>
    <property type="match status" value="1"/>
</dbReference>
<keyword evidence="9 14" id="KW-0067">ATP-binding</keyword>
<dbReference type="NCBIfam" id="TIGR00418">
    <property type="entry name" value="thrS"/>
    <property type="match status" value="1"/>
</dbReference>
<evidence type="ECO:0000313" key="18">
    <source>
        <dbReference type="Proteomes" id="UP000216478"/>
    </source>
</evidence>
<dbReference type="InterPro" id="IPR012947">
    <property type="entry name" value="tRNA_SAD"/>
</dbReference>
<dbReference type="AlphaFoldDB" id="A0A256FMH6"/>
<dbReference type="GO" id="GO:0005524">
    <property type="term" value="F:ATP binding"/>
    <property type="evidence" value="ECO:0007669"/>
    <property type="project" value="UniProtKB-UniRule"/>
</dbReference>
<dbReference type="SMART" id="SM00863">
    <property type="entry name" value="tRNA_SAD"/>
    <property type="match status" value="1"/>
</dbReference>
<comment type="catalytic activity">
    <reaction evidence="13 14">
        <text>tRNA(Thr) + L-threonine + ATP = L-threonyl-tRNA(Thr) + AMP + diphosphate + H(+)</text>
        <dbReference type="Rhea" id="RHEA:24624"/>
        <dbReference type="Rhea" id="RHEA-COMP:9670"/>
        <dbReference type="Rhea" id="RHEA-COMP:9704"/>
        <dbReference type="ChEBI" id="CHEBI:15378"/>
        <dbReference type="ChEBI" id="CHEBI:30616"/>
        <dbReference type="ChEBI" id="CHEBI:33019"/>
        <dbReference type="ChEBI" id="CHEBI:57926"/>
        <dbReference type="ChEBI" id="CHEBI:78442"/>
        <dbReference type="ChEBI" id="CHEBI:78534"/>
        <dbReference type="ChEBI" id="CHEBI:456215"/>
        <dbReference type="EC" id="6.1.1.3"/>
    </reaction>
</comment>
<keyword evidence="6 14" id="KW-0479">Metal-binding</keyword>
<comment type="caution">
    <text evidence="17">The sequence shown here is derived from an EMBL/GenBank/DDBJ whole genome shotgun (WGS) entry which is preliminary data.</text>
</comment>
<keyword evidence="5 14" id="KW-0436">Ligase</keyword>
<comment type="caution">
    <text evidence="14">Lacks conserved residue(s) required for the propagation of feature annotation.</text>
</comment>
<dbReference type="InterPro" id="IPR006195">
    <property type="entry name" value="aa-tRNA-synth_II"/>
</dbReference>
<evidence type="ECO:0000256" key="7">
    <source>
        <dbReference type="ARBA" id="ARBA00022741"/>
    </source>
</evidence>
<organism evidence="17 18">
    <name type="scientific">Brucella grignonensis</name>
    <dbReference type="NCBI Taxonomy" id="94627"/>
    <lineage>
        <taxon>Bacteria</taxon>
        <taxon>Pseudomonadati</taxon>
        <taxon>Pseudomonadota</taxon>
        <taxon>Alphaproteobacteria</taxon>
        <taxon>Hyphomicrobiales</taxon>
        <taxon>Brucellaceae</taxon>
        <taxon>Brucella/Ochrobactrum group</taxon>
        <taxon>Brucella</taxon>
    </lineage>
</organism>
<keyword evidence="11 14" id="KW-0648">Protein biosynthesis</keyword>
<keyword evidence="3 14" id="KW-0963">Cytoplasm</keyword>
<evidence type="ECO:0000256" key="6">
    <source>
        <dbReference type="ARBA" id="ARBA00022723"/>
    </source>
</evidence>
<evidence type="ECO:0000313" key="17">
    <source>
        <dbReference type="EMBL" id="OYR16042.1"/>
    </source>
</evidence>
<name>A0A256FMH6_9HYPH</name>
<dbReference type="InterPro" id="IPR018163">
    <property type="entry name" value="Thr/Ala-tRNA-synth_IIc_edit"/>
</dbReference>
<evidence type="ECO:0000256" key="1">
    <source>
        <dbReference type="ARBA" id="ARBA00008226"/>
    </source>
</evidence>
<feature type="domain" description="Aminoacyl-transfer RNA synthetases class-II family profile" evidence="15">
    <location>
        <begin position="264"/>
        <end position="547"/>
    </location>
</feature>
<dbReference type="SUPFAM" id="SSF81271">
    <property type="entry name" value="TGS-like"/>
    <property type="match status" value="1"/>
</dbReference>
<dbReference type="InterPro" id="IPR033728">
    <property type="entry name" value="ThrRS_core"/>
</dbReference>
<dbReference type="GO" id="GO:0005829">
    <property type="term" value="C:cytosol"/>
    <property type="evidence" value="ECO:0007669"/>
    <property type="project" value="TreeGrafter"/>
</dbReference>
<accession>A0A256FMH6</accession>
<dbReference type="Gene3D" id="3.30.930.10">
    <property type="entry name" value="Bira Bifunctional Protein, Domain 2"/>
    <property type="match status" value="1"/>
</dbReference>
<feature type="domain" description="TGS" evidence="16">
    <location>
        <begin position="1"/>
        <end position="63"/>
    </location>
</feature>
<keyword evidence="12 14" id="KW-0030">Aminoacyl-tRNA synthetase</keyword>
<dbReference type="PRINTS" id="PR01047">
    <property type="entry name" value="TRNASYNTHTHR"/>
</dbReference>
<comment type="cofactor">
    <cofactor evidence="14">
        <name>Zn(2+)</name>
        <dbReference type="ChEBI" id="CHEBI:29105"/>
    </cofactor>
    <text evidence="14">Binds 1 zinc ion per subunit.</text>
</comment>
<dbReference type="GO" id="GO:0006435">
    <property type="term" value="P:threonyl-tRNA aminoacylation"/>
    <property type="evidence" value="ECO:0007669"/>
    <property type="project" value="UniProtKB-UniRule"/>
</dbReference>
<evidence type="ECO:0000256" key="12">
    <source>
        <dbReference type="ARBA" id="ARBA00023146"/>
    </source>
</evidence>
<comment type="subunit">
    <text evidence="2 14">Homodimer.</text>
</comment>
<dbReference type="PANTHER" id="PTHR11451">
    <property type="entry name" value="THREONINE-TRNA LIGASE"/>
    <property type="match status" value="1"/>
</dbReference>
<keyword evidence="7 14" id="KW-0547">Nucleotide-binding</keyword>
<evidence type="ECO:0000259" key="15">
    <source>
        <dbReference type="PROSITE" id="PS50862"/>
    </source>
</evidence>
<gene>
    <name evidence="14 17" type="primary">thrS</name>
    <name evidence="17" type="ORF">CEV33_0092</name>
</gene>
<dbReference type="HAMAP" id="MF_00184">
    <property type="entry name" value="Thr_tRNA_synth"/>
    <property type="match status" value="1"/>
</dbReference>
<dbReference type="GO" id="GO:0004829">
    <property type="term" value="F:threonine-tRNA ligase activity"/>
    <property type="evidence" value="ECO:0007669"/>
    <property type="project" value="UniProtKB-UniRule"/>
</dbReference>
<comment type="subcellular location">
    <subcellularLocation>
        <location evidence="14">Cytoplasm</location>
    </subcellularLocation>
</comment>
<dbReference type="PROSITE" id="PS50862">
    <property type="entry name" value="AA_TRNA_LIGASE_II"/>
    <property type="match status" value="1"/>
</dbReference>
<dbReference type="InterPro" id="IPR002320">
    <property type="entry name" value="Thr-tRNA-ligase_IIa"/>
</dbReference>
<dbReference type="SUPFAM" id="SSF55681">
    <property type="entry name" value="Class II aaRS and biotin synthetases"/>
    <property type="match status" value="1"/>
</dbReference>
<dbReference type="Pfam" id="PF03129">
    <property type="entry name" value="HGTP_anticodon"/>
    <property type="match status" value="1"/>
</dbReference>
<evidence type="ECO:0000256" key="3">
    <source>
        <dbReference type="ARBA" id="ARBA00022490"/>
    </source>
</evidence>
<evidence type="ECO:0000256" key="8">
    <source>
        <dbReference type="ARBA" id="ARBA00022833"/>
    </source>
</evidence>
<evidence type="ECO:0000256" key="5">
    <source>
        <dbReference type="ARBA" id="ARBA00022598"/>
    </source>
</evidence>
<dbReference type="InterPro" id="IPR036621">
    <property type="entry name" value="Anticodon-bd_dom_sf"/>
</dbReference>
<dbReference type="PANTHER" id="PTHR11451:SF44">
    <property type="entry name" value="THREONINE--TRNA LIGASE, CHLOROPLASTIC_MITOCHONDRIAL 2"/>
    <property type="match status" value="1"/>
</dbReference>
<dbReference type="InterPro" id="IPR012676">
    <property type="entry name" value="TGS-like"/>
</dbReference>
<sequence length="656" mass="74329">MSNVSMQFPDGSVREYDAATTGAKLAESISKSLAKKAVAYAVDGTVRDLSDPLGASGAIEILTREDPRALELIRHDTAHVLAEAVQELFPGTQVTIGPVIENGFYYDFARNEPFTPDDLPVIEKKMREIIQRNKPFTKQVWSREKAKQVFADKGESYKVELVDAIPEGQDLKIYNQGEWFDLCRGPHMASTGQIGNSFKLMKVAGAYWRGDANNPMLTRIYGTAFANDNDLNAYLHMLEEAEKRDHRRLGREMDLFHFQEEGPGVVFWHAKGWRMFQTLVAYMRRRLDSHGYQEVNAPQVLDKSLWETSGHWGWYRDNMFKVTVAGDDTDDDRVFALKPMNCPGHVQIFKHGLKSYRDLPIKLAEFGNVHRYEPSGALHGLMRVRGFTQDDAHVFCTEEQMASECLRINDLILSVYKDFGFKEITIKLSTRPEKRVGSDELWDRAESVMMTVLEQIKEQSDDIKTGILPGEGAFYGPKFEYTLKDAIGREWQCGTTQVDFNLPERFGAFYIDSNSEKTQPVMIHRAICGSMERFLGILIENFAGHMPLWFAPIQVVVATITSEADGYAAEVAAKLKAAGLQVVTDVRNEKINYKVREHSLQKVPVILVCGMREAEEKTVNMRRLGSRDQEAMTLDEAIARLTEEATPPDLLRLRNA</sequence>
<dbReference type="CDD" id="cd01667">
    <property type="entry name" value="TGS_ThrRS"/>
    <property type="match status" value="1"/>
</dbReference>
<keyword evidence="10 14" id="KW-0694">RNA-binding</keyword>
<dbReference type="SUPFAM" id="SSF55186">
    <property type="entry name" value="ThrRS/AlaRS common domain"/>
    <property type="match status" value="1"/>
</dbReference>
<reference evidence="17 18" key="1">
    <citation type="submission" date="2017-07" db="EMBL/GenBank/DDBJ databases">
        <title>Phylogenetic study on the rhizospheric bacterium Ochrobactrum sp. A44.</title>
        <authorList>
            <person name="Krzyzanowska D.M."/>
            <person name="Ossowicki A."/>
            <person name="Rajewska M."/>
            <person name="Maciag T."/>
            <person name="Kaczynski Z."/>
            <person name="Czerwicka M."/>
            <person name="Jafra S."/>
        </authorList>
    </citation>
    <scope>NUCLEOTIDE SEQUENCE [LARGE SCALE GENOMIC DNA]</scope>
    <source>
        <strain evidence="17 18">OgA9a</strain>
    </source>
</reference>
<dbReference type="Gene3D" id="3.30.54.20">
    <property type="match status" value="1"/>
</dbReference>
<feature type="binding site" evidence="14">
    <location>
        <position position="393"/>
    </location>
    <ligand>
        <name>Zn(2+)</name>
        <dbReference type="ChEBI" id="CHEBI:29105"/>
        <note>catalytic</note>
    </ligand>
</feature>
<dbReference type="InterPro" id="IPR004095">
    <property type="entry name" value="TGS"/>
</dbReference>
<feature type="binding site" evidence="14">
    <location>
        <position position="524"/>
    </location>
    <ligand>
        <name>Zn(2+)</name>
        <dbReference type="ChEBI" id="CHEBI:29105"/>
        <note>catalytic</note>
    </ligand>
</feature>
<dbReference type="EC" id="6.1.1.3" evidence="14"/>
<evidence type="ECO:0000256" key="11">
    <source>
        <dbReference type="ARBA" id="ARBA00022917"/>
    </source>
</evidence>
<dbReference type="FunFam" id="3.30.980.10:FF:000005">
    <property type="entry name" value="Threonyl-tRNA synthetase, mitochondrial"/>
    <property type="match status" value="1"/>
</dbReference>
<dbReference type="Gene3D" id="3.10.20.30">
    <property type="match status" value="1"/>
</dbReference>
<dbReference type="InterPro" id="IPR047246">
    <property type="entry name" value="ThrRS_anticodon"/>
</dbReference>
<dbReference type="InterPro" id="IPR012675">
    <property type="entry name" value="Beta-grasp_dom_sf"/>
</dbReference>
<evidence type="ECO:0000256" key="10">
    <source>
        <dbReference type="ARBA" id="ARBA00022884"/>
    </source>
</evidence>
<dbReference type="Pfam" id="PF07973">
    <property type="entry name" value="tRNA_SAD"/>
    <property type="match status" value="1"/>
</dbReference>
<evidence type="ECO:0000256" key="4">
    <source>
        <dbReference type="ARBA" id="ARBA00022555"/>
    </source>
</evidence>
<comment type="similarity">
    <text evidence="1 14">Belongs to the class-II aminoacyl-tRNA synthetase family.</text>
</comment>
<evidence type="ECO:0000259" key="16">
    <source>
        <dbReference type="PROSITE" id="PS51880"/>
    </source>
</evidence>
<keyword evidence="8 14" id="KW-0862">Zinc</keyword>
<dbReference type="CDD" id="cd00771">
    <property type="entry name" value="ThrRS_core"/>
    <property type="match status" value="1"/>
</dbReference>
<dbReference type="CDD" id="cd00860">
    <property type="entry name" value="ThrRS_anticodon"/>
    <property type="match status" value="1"/>
</dbReference>
<evidence type="ECO:0000256" key="2">
    <source>
        <dbReference type="ARBA" id="ARBA00011738"/>
    </source>
</evidence>
<dbReference type="Gene3D" id="3.40.50.800">
    <property type="entry name" value="Anticodon-binding domain"/>
    <property type="match status" value="1"/>
</dbReference>
<keyword evidence="18" id="KW-1185">Reference proteome</keyword>
<dbReference type="GO" id="GO:0000049">
    <property type="term" value="F:tRNA binding"/>
    <property type="evidence" value="ECO:0007669"/>
    <property type="project" value="UniProtKB-KW"/>
</dbReference>
<dbReference type="FunFam" id="3.30.54.20:FF:000002">
    <property type="entry name" value="Threonine--tRNA ligase"/>
    <property type="match status" value="1"/>
</dbReference>
<dbReference type="FunFam" id="3.40.50.800:FF:000001">
    <property type="entry name" value="Threonine--tRNA ligase"/>
    <property type="match status" value="1"/>
</dbReference>
<protein>
    <recommendedName>
        <fullName evidence="14">Threonine--tRNA ligase</fullName>
        <ecNumber evidence="14">6.1.1.3</ecNumber>
    </recommendedName>
    <alternativeName>
        <fullName evidence="14">Threonyl-tRNA synthetase</fullName>
        <shortName evidence="14">ThrRS</shortName>
    </alternativeName>
</protein>
<dbReference type="Gene3D" id="3.30.980.10">
    <property type="entry name" value="Threonyl-trna Synthetase, Chain A, domain 2"/>
    <property type="match status" value="1"/>
</dbReference>
<dbReference type="InterPro" id="IPR002314">
    <property type="entry name" value="aa-tRNA-synt_IIb"/>
</dbReference>
<dbReference type="PROSITE" id="PS51880">
    <property type="entry name" value="TGS"/>
    <property type="match status" value="1"/>
</dbReference>
<dbReference type="InterPro" id="IPR004154">
    <property type="entry name" value="Anticodon-bd"/>
</dbReference>
<dbReference type="EMBL" id="NNRL01000153">
    <property type="protein sequence ID" value="OYR16042.1"/>
    <property type="molecule type" value="Genomic_DNA"/>
</dbReference>
<dbReference type="Pfam" id="PF02824">
    <property type="entry name" value="TGS"/>
    <property type="match status" value="1"/>
</dbReference>
<evidence type="ECO:0000256" key="9">
    <source>
        <dbReference type="ARBA" id="ARBA00022840"/>
    </source>
</evidence>
<dbReference type="SUPFAM" id="SSF52954">
    <property type="entry name" value="Class II aaRS ABD-related"/>
    <property type="match status" value="1"/>
</dbReference>